<dbReference type="STRING" id="680026.AB733_05270"/>
<accession>A0A0J8Y1M6</accession>
<dbReference type="Gene3D" id="1.10.287.470">
    <property type="entry name" value="Helix hairpin bin"/>
    <property type="match status" value="1"/>
</dbReference>
<dbReference type="InterPro" id="IPR058625">
    <property type="entry name" value="MdtA-like_BSH"/>
</dbReference>
<dbReference type="NCBIfam" id="TIGR01730">
    <property type="entry name" value="RND_mfp"/>
    <property type="match status" value="1"/>
</dbReference>
<dbReference type="PANTHER" id="PTHR30469:SF20">
    <property type="entry name" value="EFFLUX RND TRANSPORTER PERIPLASMIC ADAPTOR SUBUNIT"/>
    <property type="match status" value="1"/>
</dbReference>
<dbReference type="Pfam" id="PF25917">
    <property type="entry name" value="BSH_RND"/>
    <property type="match status" value="1"/>
</dbReference>
<dbReference type="InterPro" id="IPR006143">
    <property type="entry name" value="RND_pump_MFP"/>
</dbReference>
<dbReference type="GO" id="GO:0015562">
    <property type="term" value="F:efflux transmembrane transporter activity"/>
    <property type="evidence" value="ECO:0007669"/>
    <property type="project" value="TreeGrafter"/>
</dbReference>
<sequence length="359" mass="39173">MNTFNKTTLAVLLISLTGCNQSISSTPTTKAERPVQVIELQTAQPTSQKFFSGVVQSQEQAALAFRVPGTITNISVKKGDVVTKGQTLAQLDPHDYQVALEELQARMLEARSAHRLAKAELKRVQQAIQDDAIANVNLDRAISGYERSQAAVKVVEKNIQRATDTLNYTTLTAPFDGVIGDITLDSFEQVLPGRAILTLQQNNQLEVEIDVPESLIAQFKLNQVAALSWFQSDKSLLATVSEITTTPNLIKQTYTVTLTLDEHDSELFPGKTVTVSTPLSLSDSDYCLPYSALIGNKEDMHVHLIRNNLITRESVTLQSLDAYSACVTGNFAADDYVVISGSSYLTPGDNAPTLIIKTL</sequence>
<dbReference type="OrthoDB" id="2110899at2"/>
<comment type="similarity">
    <text evidence="1">Belongs to the membrane fusion protein (MFP) (TC 8.A.1) family.</text>
</comment>
<dbReference type="Proteomes" id="UP000240481">
    <property type="component" value="Unassembled WGS sequence"/>
</dbReference>
<dbReference type="RefSeq" id="WP_048897819.1">
    <property type="nucleotide sequence ID" value="NZ_AP024853.1"/>
</dbReference>
<comment type="caution">
    <text evidence="3">The sequence shown here is derived from an EMBL/GenBank/DDBJ whole genome shotgun (WGS) entry which is preliminary data.</text>
</comment>
<dbReference type="PANTHER" id="PTHR30469">
    <property type="entry name" value="MULTIDRUG RESISTANCE PROTEIN MDTA"/>
    <property type="match status" value="1"/>
</dbReference>
<organism evidence="3 4">
    <name type="scientific">Photobacterium swingsii</name>
    <dbReference type="NCBI Taxonomy" id="680026"/>
    <lineage>
        <taxon>Bacteria</taxon>
        <taxon>Pseudomonadati</taxon>
        <taxon>Pseudomonadota</taxon>
        <taxon>Gammaproteobacteria</taxon>
        <taxon>Vibrionales</taxon>
        <taxon>Vibrionaceae</taxon>
        <taxon>Photobacterium</taxon>
    </lineage>
</organism>
<evidence type="ECO:0000256" key="1">
    <source>
        <dbReference type="ARBA" id="ARBA00009477"/>
    </source>
</evidence>
<feature type="domain" description="Multidrug resistance protein MdtA-like barrel-sandwich hybrid" evidence="2">
    <location>
        <begin position="60"/>
        <end position="190"/>
    </location>
</feature>
<dbReference type="GO" id="GO:1990281">
    <property type="term" value="C:efflux pump complex"/>
    <property type="evidence" value="ECO:0007669"/>
    <property type="project" value="TreeGrafter"/>
</dbReference>
<dbReference type="Gene3D" id="2.40.30.170">
    <property type="match status" value="1"/>
</dbReference>
<proteinExistence type="inferred from homology"/>
<name>A0A0J8Y1M6_9GAMM</name>
<dbReference type="SUPFAM" id="SSF111369">
    <property type="entry name" value="HlyD-like secretion proteins"/>
    <property type="match status" value="1"/>
</dbReference>
<evidence type="ECO:0000313" key="4">
    <source>
        <dbReference type="Proteomes" id="UP000240481"/>
    </source>
</evidence>
<dbReference type="Gene3D" id="2.40.420.20">
    <property type="match status" value="1"/>
</dbReference>
<keyword evidence="4" id="KW-1185">Reference proteome</keyword>
<protein>
    <submittedName>
        <fullName evidence="3">Efflux RND transporter periplasmic adaptor subunit</fullName>
    </submittedName>
</protein>
<dbReference type="AlphaFoldDB" id="A0A0J8Y1M6"/>
<gene>
    <name evidence="3" type="ORF">C9I94_09105</name>
</gene>
<reference evidence="3 4" key="1">
    <citation type="submission" date="2018-01" db="EMBL/GenBank/DDBJ databases">
        <title>Whole genome sequencing of Histamine producing bacteria.</title>
        <authorList>
            <person name="Butler K."/>
        </authorList>
    </citation>
    <scope>NUCLEOTIDE SEQUENCE [LARGE SCALE GENOMIC DNA]</scope>
    <source>
        <strain evidence="3 4">DSM 24669</strain>
    </source>
</reference>
<evidence type="ECO:0000313" key="3">
    <source>
        <dbReference type="EMBL" id="PSW24959.1"/>
    </source>
</evidence>
<evidence type="ECO:0000259" key="2">
    <source>
        <dbReference type="Pfam" id="PF25917"/>
    </source>
</evidence>
<dbReference type="Gene3D" id="2.40.50.100">
    <property type="match status" value="1"/>
</dbReference>
<dbReference type="PROSITE" id="PS51257">
    <property type="entry name" value="PROKAR_LIPOPROTEIN"/>
    <property type="match status" value="1"/>
</dbReference>
<dbReference type="EMBL" id="PYLZ01000004">
    <property type="protein sequence ID" value="PSW24959.1"/>
    <property type="molecule type" value="Genomic_DNA"/>
</dbReference>